<organism evidence="2 3">
    <name type="scientific">Aspergillus mulundensis</name>
    <dbReference type="NCBI Taxonomy" id="1810919"/>
    <lineage>
        <taxon>Eukaryota</taxon>
        <taxon>Fungi</taxon>
        <taxon>Dikarya</taxon>
        <taxon>Ascomycota</taxon>
        <taxon>Pezizomycotina</taxon>
        <taxon>Eurotiomycetes</taxon>
        <taxon>Eurotiomycetidae</taxon>
        <taxon>Eurotiales</taxon>
        <taxon>Aspergillaceae</taxon>
        <taxon>Aspergillus</taxon>
        <taxon>Aspergillus subgen. Nidulantes</taxon>
    </lineage>
</organism>
<evidence type="ECO:0000313" key="3">
    <source>
        <dbReference type="Proteomes" id="UP000256690"/>
    </source>
</evidence>
<keyword evidence="3" id="KW-1185">Reference proteome</keyword>
<dbReference type="RefSeq" id="XP_026606421.1">
    <property type="nucleotide sequence ID" value="XM_026745555.1"/>
</dbReference>
<dbReference type="InterPro" id="IPR000182">
    <property type="entry name" value="GNAT_dom"/>
</dbReference>
<sequence length="230" mass="25763">MTSSTPTANFTFRQVERSDVDTLEGLLFTSKLSLTINKLLFKNWPNEAVQRRNYRSALEGLDFDNSDRESLTVVDDELGKIIGHLALYRREPQTPVQDDIECGQSQAASATEQADIPDFFNADVLNAVIEAVGELSDPALKTKEHYEVVYIVVDPAYRHRGIGRGLIQHVITKAKAAQVPVAVSSEPQSYEFFTKLGFEEVKSVDMDLAQWAPPYSGFGLFKLMSMIWDP</sequence>
<name>A0A3D8SKP4_9EURO</name>
<evidence type="ECO:0000313" key="2">
    <source>
        <dbReference type="EMBL" id="RDW86897.1"/>
    </source>
</evidence>
<accession>A0A3D8SKP4</accession>
<dbReference type="SUPFAM" id="SSF55729">
    <property type="entry name" value="Acyl-CoA N-acyltransferases (Nat)"/>
    <property type="match status" value="1"/>
</dbReference>
<dbReference type="AlphaFoldDB" id="A0A3D8SKP4"/>
<dbReference type="Gene3D" id="3.40.630.30">
    <property type="match status" value="1"/>
</dbReference>
<dbReference type="Proteomes" id="UP000256690">
    <property type="component" value="Unassembled WGS sequence"/>
</dbReference>
<comment type="caution">
    <text evidence="2">The sequence shown here is derived from an EMBL/GenBank/DDBJ whole genome shotgun (WGS) entry which is preliminary data.</text>
</comment>
<feature type="domain" description="N-acetyltransferase" evidence="1">
    <location>
        <begin position="71"/>
        <end position="225"/>
    </location>
</feature>
<dbReference type="Pfam" id="PF00583">
    <property type="entry name" value="Acetyltransf_1"/>
    <property type="match status" value="1"/>
</dbReference>
<dbReference type="OrthoDB" id="410198at2759"/>
<dbReference type="PANTHER" id="PTHR42791">
    <property type="entry name" value="GNAT FAMILY ACETYLTRANSFERASE"/>
    <property type="match status" value="1"/>
</dbReference>
<gene>
    <name evidence="2" type="ORF">DSM5745_03539</name>
</gene>
<dbReference type="GeneID" id="38113909"/>
<proteinExistence type="predicted"/>
<dbReference type="STRING" id="1810919.A0A3D8SKP4"/>
<dbReference type="InterPro" id="IPR016181">
    <property type="entry name" value="Acyl_CoA_acyltransferase"/>
</dbReference>
<dbReference type="CDD" id="cd04301">
    <property type="entry name" value="NAT_SF"/>
    <property type="match status" value="1"/>
</dbReference>
<dbReference type="PROSITE" id="PS51186">
    <property type="entry name" value="GNAT"/>
    <property type="match status" value="1"/>
</dbReference>
<dbReference type="InterPro" id="IPR052523">
    <property type="entry name" value="Trichothecene_AcTrans"/>
</dbReference>
<dbReference type="GO" id="GO:0016747">
    <property type="term" value="F:acyltransferase activity, transferring groups other than amino-acyl groups"/>
    <property type="evidence" value="ECO:0007669"/>
    <property type="project" value="InterPro"/>
</dbReference>
<protein>
    <recommendedName>
        <fullName evidence="1">N-acetyltransferase domain-containing protein</fullName>
    </recommendedName>
</protein>
<evidence type="ECO:0000259" key="1">
    <source>
        <dbReference type="PROSITE" id="PS51186"/>
    </source>
</evidence>
<dbReference type="EMBL" id="PVWQ01000003">
    <property type="protein sequence ID" value="RDW86897.1"/>
    <property type="molecule type" value="Genomic_DNA"/>
</dbReference>
<reference evidence="2 3" key="1">
    <citation type="journal article" date="2018" name="IMA Fungus">
        <title>IMA Genome-F 9: Draft genome sequence of Annulohypoxylon stygium, Aspergillus mulundensis, Berkeleyomyces basicola (syn. Thielaviopsis basicola), Ceratocystis smalleyi, two Cercospora beticola strains, Coleophoma cylindrospora, Fusarium fracticaudum, Phialophora cf. hyalina, and Morchella septimelata.</title>
        <authorList>
            <person name="Wingfield B.D."/>
            <person name="Bills G.F."/>
            <person name="Dong Y."/>
            <person name="Huang W."/>
            <person name="Nel W.J."/>
            <person name="Swalarsk-Parry B.S."/>
            <person name="Vaghefi N."/>
            <person name="Wilken P.M."/>
            <person name="An Z."/>
            <person name="de Beer Z.W."/>
            <person name="De Vos L."/>
            <person name="Chen L."/>
            <person name="Duong T.A."/>
            <person name="Gao Y."/>
            <person name="Hammerbacher A."/>
            <person name="Kikkert J.R."/>
            <person name="Li Y."/>
            <person name="Li H."/>
            <person name="Li K."/>
            <person name="Li Q."/>
            <person name="Liu X."/>
            <person name="Ma X."/>
            <person name="Naidoo K."/>
            <person name="Pethybridge S.J."/>
            <person name="Sun J."/>
            <person name="Steenkamp E.T."/>
            <person name="van der Nest M.A."/>
            <person name="van Wyk S."/>
            <person name="Wingfield M.J."/>
            <person name="Xiong C."/>
            <person name="Yue Q."/>
            <person name="Zhang X."/>
        </authorList>
    </citation>
    <scope>NUCLEOTIDE SEQUENCE [LARGE SCALE GENOMIC DNA]</scope>
    <source>
        <strain evidence="2 3">DSM 5745</strain>
    </source>
</reference>
<dbReference type="PANTHER" id="PTHR42791:SF4">
    <property type="entry name" value="ACETYLTRANSFERASE, GNAT FAMILY FAMILY (AFU_ORTHOLOGUE AFUA_4G09540)-RELATED"/>
    <property type="match status" value="1"/>
</dbReference>